<comment type="caution">
    <text evidence="12">The sequence shown here is derived from an EMBL/GenBank/DDBJ whole genome shotgun (WGS) entry which is preliminary data.</text>
</comment>
<protein>
    <recommendedName>
        <fullName evidence="1 10">Tyrosine--tRNA ligase</fullName>
        <ecNumber evidence="1 10">6.1.1.1</ecNumber>
    </recommendedName>
    <alternativeName>
        <fullName evidence="8 10">Tyrosyl-tRNA synthetase</fullName>
    </alternativeName>
</protein>
<reference evidence="12 13" key="1">
    <citation type="journal article" date="2016" name="Nat. Commun.">
        <title>Extremotolerant tardigrade genome and improved radiotolerance of human cultured cells by tardigrade-unique protein.</title>
        <authorList>
            <person name="Hashimoto T."/>
            <person name="Horikawa D.D."/>
            <person name="Saito Y."/>
            <person name="Kuwahara H."/>
            <person name="Kozuka-Hata H."/>
            <person name="Shin-I T."/>
            <person name="Minakuchi Y."/>
            <person name="Ohishi K."/>
            <person name="Motoyama A."/>
            <person name="Aizu T."/>
            <person name="Enomoto A."/>
            <person name="Kondo K."/>
            <person name="Tanaka S."/>
            <person name="Hara Y."/>
            <person name="Koshikawa S."/>
            <person name="Sagara H."/>
            <person name="Miura T."/>
            <person name="Yokobori S."/>
            <person name="Miyagawa K."/>
            <person name="Suzuki Y."/>
            <person name="Kubo T."/>
            <person name="Oyama M."/>
            <person name="Kohara Y."/>
            <person name="Fujiyama A."/>
            <person name="Arakawa K."/>
            <person name="Katayama T."/>
            <person name="Toyoda A."/>
            <person name="Kunieda T."/>
        </authorList>
    </citation>
    <scope>NUCLEOTIDE SEQUENCE [LARGE SCALE GENOMIC DNA]</scope>
    <source>
        <strain evidence="12 13">YOKOZUNA-1</strain>
    </source>
</reference>
<dbReference type="InterPro" id="IPR024107">
    <property type="entry name" value="Tyr-tRNA-ligase_bac_1"/>
</dbReference>
<evidence type="ECO:0000313" key="13">
    <source>
        <dbReference type="Proteomes" id="UP000186922"/>
    </source>
</evidence>
<dbReference type="Gene3D" id="3.40.50.620">
    <property type="entry name" value="HUPs"/>
    <property type="match status" value="1"/>
</dbReference>
<dbReference type="GO" id="GO:0005829">
    <property type="term" value="C:cytosol"/>
    <property type="evidence" value="ECO:0007669"/>
    <property type="project" value="TreeGrafter"/>
</dbReference>
<comment type="similarity">
    <text evidence="10">Belongs to the class-I aminoacyl-tRNA synthetase family.</text>
</comment>
<dbReference type="NCBIfam" id="TIGR00234">
    <property type="entry name" value="tyrS"/>
    <property type="match status" value="1"/>
</dbReference>
<evidence type="ECO:0000256" key="1">
    <source>
        <dbReference type="ARBA" id="ARBA00013160"/>
    </source>
</evidence>
<dbReference type="InterPro" id="IPR024088">
    <property type="entry name" value="Tyr-tRNA-ligase_bac-type"/>
</dbReference>
<evidence type="ECO:0000259" key="11">
    <source>
        <dbReference type="Pfam" id="PF22421"/>
    </source>
</evidence>
<dbReference type="OrthoDB" id="337870at2759"/>
<dbReference type="EMBL" id="BDGG01000007">
    <property type="protein sequence ID" value="GAV02049.1"/>
    <property type="molecule type" value="Genomic_DNA"/>
</dbReference>
<dbReference type="InterPro" id="IPR002305">
    <property type="entry name" value="aa-tRNA-synth_Ic"/>
</dbReference>
<keyword evidence="6 10" id="KW-0648">Protein biosynthesis</keyword>
<dbReference type="GO" id="GO:0005739">
    <property type="term" value="C:mitochondrion"/>
    <property type="evidence" value="ECO:0007669"/>
    <property type="project" value="TreeGrafter"/>
</dbReference>
<dbReference type="GO" id="GO:0006437">
    <property type="term" value="P:tyrosyl-tRNA aminoacylation"/>
    <property type="evidence" value="ECO:0007669"/>
    <property type="project" value="InterPro"/>
</dbReference>
<dbReference type="Proteomes" id="UP000186922">
    <property type="component" value="Unassembled WGS sequence"/>
</dbReference>
<dbReference type="PANTHER" id="PTHR11766:SF0">
    <property type="entry name" value="TYROSINE--TRNA LIGASE, MITOCHONDRIAL"/>
    <property type="match status" value="1"/>
</dbReference>
<dbReference type="InterPro" id="IPR054608">
    <property type="entry name" value="SYY-like_C"/>
</dbReference>
<evidence type="ECO:0000256" key="7">
    <source>
        <dbReference type="ARBA" id="ARBA00023146"/>
    </source>
</evidence>
<dbReference type="InterPro" id="IPR002307">
    <property type="entry name" value="Tyr-tRNA-ligase"/>
</dbReference>
<dbReference type="PRINTS" id="PR01040">
    <property type="entry name" value="TRNASYNTHTYR"/>
</dbReference>
<dbReference type="FunFam" id="3.40.50.620:FF:000107">
    <property type="entry name" value="Tyrosine--tRNA ligase"/>
    <property type="match status" value="1"/>
</dbReference>
<keyword evidence="7 10" id="KW-0030">Aminoacyl-tRNA synthetase</keyword>
<evidence type="ECO:0000256" key="5">
    <source>
        <dbReference type="ARBA" id="ARBA00022884"/>
    </source>
</evidence>
<evidence type="ECO:0000256" key="6">
    <source>
        <dbReference type="ARBA" id="ARBA00022917"/>
    </source>
</evidence>
<evidence type="ECO:0000256" key="4">
    <source>
        <dbReference type="ARBA" id="ARBA00022840"/>
    </source>
</evidence>
<dbReference type="SUPFAM" id="SSF55174">
    <property type="entry name" value="Alpha-L RNA-binding motif"/>
    <property type="match status" value="1"/>
</dbReference>
<evidence type="ECO:0000256" key="8">
    <source>
        <dbReference type="ARBA" id="ARBA00033323"/>
    </source>
</evidence>
<proteinExistence type="inferred from homology"/>
<keyword evidence="4 10" id="KW-0067">ATP-binding</keyword>
<evidence type="ECO:0000256" key="2">
    <source>
        <dbReference type="ARBA" id="ARBA00022598"/>
    </source>
</evidence>
<dbReference type="Pfam" id="PF22421">
    <property type="entry name" value="SYY_C-terminal"/>
    <property type="match status" value="1"/>
</dbReference>
<comment type="catalytic activity">
    <reaction evidence="9 10">
        <text>tRNA(Tyr) + L-tyrosine + ATP = L-tyrosyl-tRNA(Tyr) + AMP + diphosphate + H(+)</text>
        <dbReference type="Rhea" id="RHEA:10220"/>
        <dbReference type="Rhea" id="RHEA-COMP:9706"/>
        <dbReference type="Rhea" id="RHEA-COMP:9707"/>
        <dbReference type="ChEBI" id="CHEBI:15378"/>
        <dbReference type="ChEBI" id="CHEBI:30616"/>
        <dbReference type="ChEBI" id="CHEBI:33019"/>
        <dbReference type="ChEBI" id="CHEBI:58315"/>
        <dbReference type="ChEBI" id="CHEBI:78442"/>
        <dbReference type="ChEBI" id="CHEBI:78536"/>
        <dbReference type="ChEBI" id="CHEBI:456215"/>
        <dbReference type="EC" id="6.1.1.1"/>
    </reaction>
</comment>
<dbReference type="PANTHER" id="PTHR11766">
    <property type="entry name" value="TYROSYL-TRNA SYNTHETASE"/>
    <property type="match status" value="1"/>
</dbReference>
<dbReference type="InterPro" id="IPR036986">
    <property type="entry name" value="S4_RNA-bd_sf"/>
</dbReference>
<evidence type="ECO:0000256" key="10">
    <source>
        <dbReference type="RuleBase" id="RU361234"/>
    </source>
</evidence>
<gene>
    <name evidence="12" type="primary">RvY_12662-1</name>
    <name evidence="12" type="synonym">RvY_12662.1</name>
    <name evidence="12" type="ORF">RvY_12662</name>
</gene>
<organism evidence="12 13">
    <name type="scientific">Ramazzottius varieornatus</name>
    <name type="common">Water bear</name>
    <name type="synonym">Tardigrade</name>
    <dbReference type="NCBI Taxonomy" id="947166"/>
    <lineage>
        <taxon>Eukaryota</taxon>
        <taxon>Metazoa</taxon>
        <taxon>Ecdysozoa</taxon>
        <taxon>Tardigrada</taxon>
        <taxon>Eutardigrada</taxon>
        <taxon>Parachela</taxon>
        <taxon>Hypsibioidea</taxon>
        <taxon>Ramazzottiidae</taxon>
        <taxon>Ramazzottius</taxon>
    </lineage>
</organism>
<dbReference type="GO" id="GO:0005524">
    <property type="term" value="F:ATP binding"/>
    <property type="evidence" value="ECO:0007669"/>
    <property type="project" value="UniProtKB-KW"/>
</dbReference>
<dbReference type="Gene3D" id="3.10.290.10">
    <property type="entry name" value="RNA-binding S4 domain"/>
    <property type="match status" value="1"/>
</dbReference>
<dbReference type="FunFam" id="1.10.240.10:FF:000001">
    <property type="entry name" value="Tyrosine--tRNA ligase"/>
    <property type="match status" value="1"/>
</dbReference>
<sequence>MLSRPSAILRSPFVTTNPCCRTCHRPFSSLNLPALHERGLIKDMLPDTMGTRMSEMISKKETSVYAGFDPTASSLHVGNLLPLIGLLHFQRAGIKPIVVIGGATATIGDPSGKKTERERITSDIVDENAAAIRKNIDNIFANHKKYLWQSEEKLPPFTIVNNMKWYKDINAVDFLGNVGRHIRIGGMLLKDSVQTRLNSSEGMSFAEFSYQAFQAYDWLHLLKTYNCFLQIGGSDQMGNMKAGYDLIRKVTGDSPYSLTVPLITTETGDKFGKSAGNAVWLDSEQTSTFDFYQFFLRSSDNDAAQYLKLFSFIPEKQLTEVLESHHANPGQRKAQKKLAEQATLLVHGEEGLKTALQATEALFNSSVEALSTLNPEVFPSILGQAFVTNLPLNSSITVLDTVMQAKCFQEEKDARRVIGAGGVYINHQKTRVADHVIQAGSHILPNNITLIRIGKKNHYVVRWRS</sequence>
<name>A0A1D1VTZ4_RAMVA</name>
<dbReference type="Pfam" id="PF00579">
    <property type="entry name" value="tRNA-synt_1b"/>
    <property type="match status" value="1"/>
</dbReference>
<feature type="domain" description="Tyrosine--tRNA ligase SYY-like C-terminal" evidence="11">
    <location>
        <begin position="394"/>
        <end position="461"/>
    </location>
</feature>
<dbReference type="EC" id="6.1.1.1" evidence="1 10"/>
<dbReference type="AlphaFoldDB" id="A0A1D1VTZ4"/>
<accession>A0A1D1VTZ4</accession>
<keyword evidence="3 10" id="KW-0547">Nucleotide-binding</keyword>
<dbReference type="GO" id="GO:0003723">
    <property type="term" value="F:RNA binding"/>
    <property type="evidence" value="ECO:0007669"/>
    <property type="project" value="UniProtKB-KW"/>
</dbReference>
<dbReference type="InterPro" id="IPR014729">
    <property type="entry name" value="Rossmann-like_a/b/a_fold"/>
</dbReference>
<dbReference type="STRING" id="947166.A0A1D1VTZ4"/>
<evidence type="ECO:0000256" key="9">
    <source>
        <dbReference type="ARBA" id="ARBA00048248"/>
    </source>
</evidence>
<dbReference type="Gene3D" id="1.10.240.10">
    <property type="entry name" value="Tyrosyl-Transfer RNA Synthetase"/>
    <property type="match status" value="1"/>
</dbReference>
<evidence type="ECO:0000256" key="3">
    <source>
        <dbReference type="ARBA" id="ARBA00022741"/>
    </source>
</evidence>
<keyword evidence="13" id="KW-1185">Reference proteome</keyword>
<dbReference type="GO" id="GO:0004831">
    <property type="term" value="F:tyrosine-tRNA ligase activity"/>
    <property type="evidence" value="ECO:0007669"/>
    <property type="project" value="UniProtKB-EC"/>
</dbReference>
<evidence type="ECO:0000313" key="12">
    <source>
        <dbReference type="EMBL" id="GAV02049.1"/>
    </source>
</evidence>
<dbReference type="HAMAP" id="MF_02006">
    <property type="entry name" value="Tyr_tRNA_synth_type1"/>
    <property type="match status" value="1"/>
</dbReference>
<keyword evidence="2 10" id="KW-0436">Ligase</keyword>
<dbReference type="SUPFAM" id="SSF52374">
    <property type="entry name" value="Nucleotidylyl transferase"/>
    <property type="match status" value="1"/>
</dbReference>
<dbReference type="CDD" id="cd00805">
    <property type="entry name" value="TyrRS_core"/>
    <property type="match status" value="1"/>
</dbReference>
<keyword evidence="5" id="KW-0694">RNA-binding</keyword>